<evidence type="ECO:0000313" key="3">
    <source>
        <dbReference type="Proteomes" id="UP001156703"/>
    </source>
</evidence>
<accession>A0ABQ5Z7N2</accession>
<reference evidence="3" key="1">
    <citation type="journal article" date="2019" name="Int. J. Syst. Evol. Microbiol.">
        <title>The Global Catalogue of Microorganisms (GCM) 10K type strain sequencing project: providing services to taxonomists for standard genome sequencing and annotation.</title>
        <authorList>
            <consortium name="The Broad Institute Genomics Platform"/>
            <consortium name="The Broad Institute Genome Sequencing Center for Infectious Disease"/>
            <person name="Wu L."/>
            <person name="Ma J."/>
        </authorList>
    </citation>
    <scope>NUCLEOTIDE SEQUENCE [LARGE SCALE GENOMIC DNA]</scope>
    <source>
        <strain evidence="3">NBRC 102146</strain>
    </source>
</reference>
<evidence type="ECO:0000313" key="2">
    <source>
        <dbReference type="EMBL" id="GLR48794.1"/>
    </source>
</evidence>
<proteinExistence type="predicted"/>
<keyword evidence="3" id="KW-1185">Reference proteome</keyword>
<protein>
    <recommendedName>
        <fullName evidence="4">PH domain-containing protein</fullName>
    </recommendedName>
</protein>
<feature type="transmembrane region" description="Helical" evidence="1">
    <location>
        <begin position="40"/>
        <end position="59"/>
    </location>
</feature>
<gene>
    <name evidence="2" type="ORF">GCM10007925_25190</name>
</gene>
<dbReference type="EMBL" id="BSOO01000062">
    <property type="protein sequence ID" value="GLR48794.1"/>
    <property type="molecule type" value="Genomic_DNA"/>
</dbReference>
<organism evidence="2 3">
    <name type="scientific">Sphingomonas astaxanthinifaciens DSM 22298</name>
    <dbReference type="NCBI Taxonomy" id="1123267"/>
    <lineage>
        <taxon>Bacteria</taxon>
        <taxon>Pseudomonadati</taxon>
        <taxon>Pseudomonadota</taxon>
        <taxon>Alphaproteobacteria</taxon>
        <taxon>Sphingomonadales</taxon>
        <taxon>Sphingomonadaceae</taxon>
        <taxon>Sphingomonas</taxon>
    </lineage>
</organism>
<feature type="transmembrane region" description="Helical" evidence="1">
    <location>
        <begin position="12"/>
        <end position="34"/>
    </location>
</feature>
<dbReference type="Proteomes" id="UP001156703">
    <property type="component" value="Unassembled WGS sequence"/>
</dbReference>
<keyword evidence="1" id="KW-0472">Membrane</keyword>
<evidence type="ECO:0008006" key="4">
    <source>
        <dbReference type="Google" id="ProtNLM"/>
    </source>
</evidence>
<keyword evidence="1" id="KW-1133">Transmembrane helix</keyword>
<keyword evidence="1" id="KW-0812">Transmembrane</keyword>
<name>A0ABQ5Z7N2_9SPHN</name>
<sequence length="158" mass="17401">MHLSFSETTITSIMKIFVIAAALTALVGIILFFGKGDLQARVFGTGLAVLSALFLWGCLRLSWLKRTKAAAVIATGEEVVFNSPLWRKRVRFEDLVSVNRLSVAPQAGPVQGKRSMEIIRLTRRSGGVMQVPLNLLSDNDAEVEKWMRLVTSKVKAQA</sequence>
<dbReference type="RefSeq" id="WP_029940781.1">
    <property type="nucleotide sequence ID" value="NZ_BSOO01000062.1"/>
</dbReference>
<comment type="caution">
    <text evidence="2">The sequence shown here is derived from an EMBL/GenBank/DDBJ whole genome shotgun (WGS) entry which is preliminary data.</text>
</comment>
<evidence type="ECO:0000256" key="1">
    <source>
        <dbReference type="SAM" id="Phobius"/>
    </source>
</evidence>